<dbReference type="EMBL" id="AP014836">
    <property type="protein sequence ID" value="BAW81178.1"/>
    <property type="molecule type" value="Genomic_DNA"/>
</dbReference>
<dbReference type="Pfam" id="PF13174">
    <property type="entry name" value="TPR_6"/>
    <property type="match status" value="1"/>
</dbReference>
<dbReference type="Gene3D" id="1.25.40.10">
    <property type="entry name" value="Tetratricopeptide repeat domain"/>
    <property type="match status" value="2"/>
</dbReference>
<dbReference type="AlphaFoldDB" id="A0A1Q2SPW6"/>
<dbReference type="RefSeq" id="WP_096527646.1">
    <property type="nucleotide sequence ID" value="NZ_AP014836.1"/>
</dbReference>
<dbReference type="KEGG" id="ntt:TAO_1808"/>
<dbReference type="InterPro" id="IPR019734">
    <property type="entry name" value="TPR_rpt"/>
</dbReference>
<gene>
    <name evidence="5" type="ORF">TAO_1808</name>
</gene>
<dbReference type="PANTHER" id="PTHR44943">
    <property type="entry name" value="CELLULOSE SYNTHASE OPERON PROTEIN C"/>
    <property type="match status" value="1"/>
</dbReference>
<reference evidence="5 6" key="1">
    <citation type="journal article" date="2017" name="ISME J.">
        <title>An acid-tolerant ammonia-oxidizing ?-proteobacterium from soil.</title>
        <authorList>
            <person name="Hayatsu M."/>
            <person name="Tago K."/>
            <person name="Uchiyama I."/>
            <person name="Toyoda A."/>
            <person name="Wang Y."/>
            <person name="Shimomura Y."/>
            <person name="Okubo T."/>
            <person name="Kurisu F."/>
            <person name="Hirono Y."/>
            <person name="Nonaka K."/>
            <person name="Akiyama H."/>
            <person name="Itoh T."/>
            <person name="Takami H."/>
        </authorList>
    </citation>
    <scope>NUCLEOTIDE SEQUENCE [LARGE SCALE GENOMIC DNA]</scope>
    <source>
        <strain evidence="5 6">TAO100</strain>
    </source>
</reference>
<dbReference type="Pfam" id="PF13432">
    <property type="entry name" value="TPR_16"/>
    <property type="match status" value="2"/>
</dbReference>
<feature type="chain" id="PRO_5012478987" evidence="4">
    <location>
        <begin position="30"/>
        <end position="583"/>
    </location>
</feature>
<dbReference type="PROSITE" id="PS50005">
    <property type="entry name" value="TPR"/>
    <property type="match status" value="2"/>
</dbReference>
<accession>A0A1Q2SPW6</accession>
<keyword evidence="6" id="KW-1185">Reference proteome</keyword>
<evidence type="ECO:0000256" key="3">
    <source>
        <dbReference type="PROSITE-ProRule" id="PRU00339"/>
    </source>
</evidence>
<proteinExistence type="predicted"/>
<sequence>MKQAPFQLAAGLVLLLLLASCATSRTRLGATVKTEENTSIVQPEKTVVSEIKYPSVELTPDLLYQLLSAEVAGQRGQVGYAMRSYLSAAERTRDPRLAERSTRIALFARDINYATRSSQLWVETNPDNEDAQQVLISMLLGQQRYEEAESYLEQLVVHSPEPKDQVFLKVAGLLARSTNPGMALVLMGNLKAFQAKDPDALYGYAFLASHLNQSDVALQTVNQIISQYPELDKPIILRSRILQQQGKKEAALASLKAAINKGKATFPLRLAYGQMLIETEHISKARSLFKQLEQKHPENLDVLMTQGVLAADQLKYKEAEDYFQRLLKLDKNADQARFYLGRLAELQGHPQAAISWYSSITKGSLAVDSQIQQAVLLAQLNRMQEARRHLQALSERFPDQAVRFQLVEGEMLADAGNYKEAMAYYDQILKDRINDINLLYARAIVAEKLGRVDVAEQDLHRIIKISPNNVEALNALGYILAERTNRFDEAFDYISRAMKLQPDNAFILDSMGWLQYRLGNYDQAEEYLLKAMKIHKDPEIAAHLGEALWQKGDKSGARKVWQRSLKENKDNKVLLEVMQRFQK</sequence>
<keyword evidence="2 3" id="KW-0802">TPR repeat</keyword>
<dbReference type="InterPro" id="IPR051685">
    <property type="entry name" value="Ycf3/AcsC/BcsC/TPR_MFPF"/>
</dbReference>
<evidence type="ECO:0000313" key="6">
    <source>
        <dbReference type="Proteomes" id="UP000243679"/>
    </source>
</evidence>
<dbReference type="Proteomes" id="UP000243679">
    <property type="component" value="Chromosome"/>
</dbReference>
<evidence type="ECO:0000256" key="4">
    <source>
        <dbReference type="SAM" id="SignalP"/>
    </source>
</evidence>
<dbReference type="PROSITE" id="PS51257">
    <property type="entry name" value="PROKAR_LIPOPROTEIN"/>
    <property type="match status" value="1"/>
</dbReference>
<evidence type="ECO:0000256" key="1">
    <source>
        <dbReference type="ARBA" id="ARBA00022737"/>
    </source>
</evidence>
<protein>
    <submittedName>
        <fullName evidence="5">Hypothetical conserved protein</fullName>
    </submittedName>
</protein>
<dbReference type="SMART" id="SM00028">
    <property type="entry name" value="TPR"/>
    <property type="match status" value="9"/>
</dbReference>
<evidence type="ECO:0000256" key="2">
    <source>
        <dbReference type="ARBA" id="ARBA00022803"/>
    </source>
</evidence>
<feature type="repeat" description="TPR" evidence="3">
    <location>
        <begin position="505"/>
        <end position="538"/>
    </location>
</feature>
<feature type="repeat" description="TPR" evidence="3">
    <location>
        <begin position="300"/>
        <end position="333"/>
    </location>
</feature>
<dbReference type="Pfam" id="PF13424">
    <property type="entry name" value="TPR_12"/>
    <property type="match status" value="1"/>
</dbReference>
<dbReference type="PANTHER" id="PTHR44943:SF5">
    <property type="entry name" value="BLL7697 PROTEIN"/>
    <property type="match status" value="1"/>
</dbReference>
<keyword evidence="1" id="KW-0677">Repeat</keyword>
<evidence type="ECO:0000313" key="5">
    <source>
        <dbReference type="EMBL" id="BAW81178.1"/>
    </source>
</evidence>
<keyword evidence="4" id="KW-0732">Signal</keyword>
<feature type="signal peptide" evidence="4">
    <location>
        <begin position="1"/>
        <end position="29"/>
    </location>
</feature>
<dbReference type="InterPro" id="IPR011990">
    <property type="entry name" value="TPR-like_helical_dom_sf"/>
</dbReference>
<dbReference type="SUPFAM" id="SSF48452">
    <property type="entry name" value="TPR-like"/>
    <property type="match status" value="3"/>
</dbReference>
<name>A0A1Q2SPW6_9GAMM</name>
<dbReference type="OrthoDB" id="9766710at2"/>
<organism evidence="5 6">
    <name type="scientific">Candidatus Nitrosoglobus terrae</name>
    <dbReference type="NCBI Taxonomy" id="1630141"/>
    <lineage>
        <taxon>Bacteria</taxon>
        <taxon>Pseudomonadati</taxon>
        <taxon>Pseudomonadota</taxon>
        <taxon>Gammaproteobacteria</taxon>
        <taxon>Chromatiales</taxon>
        <taxon>Chromatiaceae</taxon>
        <taxon>Candidatus Nitrosoglobus</taxon>
    </lineage>
</organism>